<dbReference type="InterPro" id="IPR001505">
    <property type="entry name" value="Copper_CuA"/>
</dbReference>
<dbReference type="InterPro" id="IPR008972">
    <property type="entry name" value="Cupredoxin"/>
</dbReference>
<evidence type="ECO:0000256" key="5">
    <source>
        <dbReference type="ARBA" id="ARBA00022692"/>
    </source>
</evidence>
<evidence type="ECO:0000256" key="13">
    <source>
        <dbReference type="ARBA" id="ARBA00047816"/>
    </source>
</evidence>
<dbReference type="InterPro" id="IPR002429">
    <property type="entry name" value="CcO_II-like_C"/>
</dbReference>
<dbReference type="PROSITE" id="PS50857">
    <property type="entry name" value="COX2_CUA"/>
    <property type="match status" value="1"/>
</dbReference>
<keyword evidence="9 16" id="KW-1133">Transmembrane helix</keyword>
<dbReference type="GO" id="GO:0005886">
    <property type="term" value="C:plasma membrane"/>
    <property type="evidence" value="ECO:0007669"/>
    <property type="project" value="UniProtKB-SubCell"/>
</dbReference>
<evidence type="ECO:0000256" key="15">
    <source>
        <dbReference type="RuleBase" id="RU004024"/>
    </source>
</evidence>
<evidence type="ECO:0000256" key="11">
    <source>
        <dbReference type="ARBA" id="ARBA00023136"/>
    </source>
</evidence>
<dbReference type="PANTHER" id="PTHR22888:SF9">
    <property type="entry name" value="CYTOCHROME C OXIDASE SUBUNIT 2"/>
    <property type="match status" value="1"/>
</dbReference>
<dbReference type="EMBL" id="SOAW01000001">
    <property type="protein sequence ID" value="TDT32743.1"/>
    <property type="molecule type" value="Genomic_DNA"/>
</dbReference>
<dbReference type="GO" id="GO:0016491">
    <property type="term" value="F:oxidoreductase activity"/>
    <property type="evidence" value="ECO:0007669"/>
    <property type="project" value="InterPro"/>
</dbReference>
<evidence type="ECO:0000256" key="4">
    <source>
        <dbReference type="ARBA" id="ARBA00022660"/>
    </source>
</evidence>
<evidence type="ECO:0000313" key="18">
    <source>
        <dbReference type="EMBL" id="TDT32743.1"/>
    </source>
</evidence>
<dbReference type="AlphaFoldDB" id="A0A4R7J8E3"/>
<dbReference type="Pfam" id="PF02790">
    <property type="entry name" value="COX2_TM"/>
    <property type="match status" value="1"/>
</dbReference>
<keyword evidence="7" id="KW-1278">Translocase</keyword>
<dbReference type="SUPFAM" id="SSF49503">
    <property type="entry name" value="Cupredoxins"/>
    <property type="match status" value="1"/>
</dbReference>
<keyword evidence="10 15" id="KW-0186">Copper</keyword>
<feature type="transmembrane region" description="Helical" evidence="16">
    <location>
        <begin position="40"/>
        <end position="66"/>
    </location>
</feature>
<feature type="transmembrane region" description="Helical" evidence="16">
    <location>
        <begin position="86"/>
        <end position="104"/>
    </location>
</feature>
<dbReference type="GO" id="GO:0005507">
    <property type="term" value="F:copper ion binding"/>
    <property type="evidence" value="ECO:0007669"/>
    <property type="project" value="InterPro"/>
</dbReference>
<evidence type="ECO:0000259" key="17">
    <source>
        <dbReference type="PROSITE" id="PS50857"/>
    </source>
</evidence>
<dbReference type="InterPro" id="IPR011759">
    <property type="entry name" value="Cyt_c_oxidase_su2_TM_dom"/>
</dbReference>
<keyword evidence="11 16" id="KW-0472">Membrane</keyword>
<sequence>MSLFLLALAGCAGGTGGPGQGRYLGLPERASDRAEYIGDLWVGAWVASLAIGVLVWGLMIWAFTAYRRKSKNDVPRQTTYNLPLEIMYTLVPFLIIGVLFYYTLTTQNRVLAADNDQEVTVDVVGQKWSWTFNYIDENGEPVAYDYGTIEQTPTFKLPVDQKVKFNLSSPDVIHSFWVPSFYFKLDVIPGRHNSFELTPTTEGTFAGKCAELCGTYHSAMLFNIEVVSEAEYQAYLDELIERGQSGRAMGGTVGVATPTIPAEEEEGATE</sequence>
<organism evidence="18 19">
    <name type="scientific">Naumannella halotolerans</name>
    <dbReference type="NCBI Taxonomy" id="993414"/>
    <lineage>
        <taxon>Bacteria</taxon>
        <taxon>Bacillati</taxon>
        <taxon>Actinomycetota</taxon>
        <taxon>Actinomycetes</taxon>
        <taxon>Propionibacteriales</taxon>
        <taxon>Propionibacteriaceae</taxon>
        <taxon>Naumannella</taxon>
    </lineage>
</organism>
<gene>
    <name evidence="18" type="ORF">CLV29_0330</name>
</gene>
<protein>
    <recommendedName>
        <fullName evidence="15">Cytochrome c oxidase subunit 2</fullName>
        <ecNumber evidence="15">7.1.1.9</ecNumber>
    </recommendedName>
</protein>
<comment type="catalytic activity">
    <reaction evidence="13 15">
        <text>4 Fe(II)-[cytochrome c] + O2 + 8 H(+)(in) = 4 Fe(III)-[cytochrome c] + 2 H2O + 4 H(+)(out)</text>
        <dbReference type="Rhea" id="RHEA:11436"/>
        <dbReference type="Rhea" id="RHEA-COMP:10350"/>
        <dbReference type="Rhea" id="RHEA-COMP:14399"/>
        <dbReference type="ChEBI" id="CHEBI:15377"/>
        <dbReference type="ChEBI" id="CHEBI:15378"/>
        <dbReference type="ChEBI" id="CHEBI:15379"/>
        <dbReference type="ChEBI" id="CHEBI:29033"/>
        <dbReference type="ChEBI" id="CHEBI:29034"/>
        <dbReference type="EC" id="7.1.1.9"/>
    </reaction>
</comment>
<evidence type="ECO:0000256" key="8">
    <source>
        <dbReference type="ARBA" id="ARBA00022982"/>
    </source>
</evidence>
<dbReference type="PRINTS" id="PR01166">
    <property type="entry name" value="CYCOXIDASEII"/>
</dbReference>
<evidence type="ECO:0000313" key="19">
    <source>
        <dbReference type="Proteomes" id="UP000295371"/>
    </source>
</evidence>
<evidence type="ECO:0000256" key="12">
    <source>
        <dbReference type="ARBA" id="ARBA00024688"/>
    </source>
</evidence>
<keyword evidence="5 14" id="KW-0812">Transmembrane</keyword>
<name>A0A4R7J8E3_9ACTN</name>
<dbReference type="GO" id="GO:0042773">
    <property type="term" value="P:ATP synthesis coupled electron transport"/>
    <property type="evidence" value="ECO:0007669"/>
    <property type="project" value="TreeGrafter"/>
</dbReference>
<evidence type="ECO:0000256" key="1">
    <source>
        <dbReference type="ARBA" id="ARBA00004141"/>
    </source>
</evidence>
<evidence type="ECO:0000256" key="10">
    <source>
        <dbReference type="ARBA" id="ARBA00023008"/>
    </source>
</evidence>
<dbReference type="CDD" id="cd13919">
    <property type="entry name" value="CuRO_HCO_II_like_5"/>
    <property type="match status" value="1"/>
</dbReference>
<dbReference type="OrthoDB" id="9781261at2"/>
<dbReference type="SUPFAM" id="SSF81464">
    <property type="entry name" value="Cytochrome c oxidase subunit II-like, transmembrane region"/>
    <property type="match status" value="1"/>
</dbReference>
<dbReference type="InterPro" id="IPR014222">
    <property type="entry name" value="Cyt_c_oxidase_su2"/>
</dbReference>
<evidence type="ECO:0000256" key="14">
    <source>
        <dbReference type="RuleBase" id="RU000456"/>
    </source>
</evidence>
<keyword evidence="3 14" id="KW-0813">Transport</keyword>
<dbReference type="InterPro" id="IPR045187">
    <property type="entry name" value="CcO_II"/>
</dbReference>
<dbReference type="Gene3D" id="1.10.287.90">
    <property type="match status" value="1"/>
</dbReference>
<comment type="function">
    <text evidence="12 15">Subunits I and II form the functional core of the enzyme complex. Electrons originating in cytochrome c are transferred via heme a and Cu(A) to the binuclear center formed by heme a3 and Cu(B).</text>
</comment>
<dbReference type="PROSITE" id="PS00078">
    <property type="entry name" value="COX2"/>
    <property type="match status" value="1"/>
</dbReference>
<comment type="similarity">
    <text evidence="2 14">Belongs to the cytochrome c oxidase subunit 2 family.</text>
</comment>
<keyword evidence="6 15" id="KW-0479">Metal-binding</keyword>
<feature type="domain" description="Cytochrome oxidase subunit II copper A binding" evidence="17">
    <location>
        <begin position="116"/>
        <end position="238"/>
    </location>
</feature>
<evidence type="ECO:0000256" key="16">
    <source>
        <dbReference type="SAM" id="Phobius"/>
    </source>
</evidence>
<comment type="cofactor">
    <cofactor evidence="15">
        <name>Cu cation</name>
        <dbReference type="ChEBI" id="CHEBI:23378"/>
    </cofactor>
    <text evidence="15">Binds a copper A center.</text>
</comment>
<proteinExistence type="inferred from homology"/>
<evidence type="ECO:0000256" key="6">
    <source>
        <dbReference type="ARBA" id="ARBA00022723"/>
    </source>
</evidence>
<keyword evidence="19" id="KW-1185">Reference proteome</keyword>
<dbReference type="Gene3D" id="2.60.40.420">
    <property type="entry name" value="Cupredoxins - blue copper proteins"/>
    <property type="match status" value="1"/>
</dbReference>
<comment type="caution">
    <text evidence="18">The sequence shown here is derived from an EMBL/GenBank/DDBJ whole genome shotgun (WGS) entry which is preliminary data.</text>
</comment>
<reference evidence="18 19" key="1">
    <citation type="submission" date="2019-03" db="EMBL/GenBank/DDBJ databases">
        <title>Genomic Encyclopedia of Archaeal and Bacterial Type Strains, Phase II (KMG-II): from individual species to whole genera.</title>
        <authorList>
            <person name="Goeker M."/>
        </authorList>
    </citation>
    <scope>NUCLEOTIDE SEQUENCE [LARGE SCALE GENOMIC DNA]</scope>
    <source>
        <strain evidence="18 19">DSM 24323</strain>
    </source>
</reference>
<keyword evidence="4 14" id="KW-0679">Respiratory chain</keyword>
<dbReference type="PANTHER" id="PTHR22888">
    <property type="entry name" value="CYTOCHROME C OXIDASE, SUBUNIT II"/>
    <property type="match status" value="1"/>
</dbReference>
<comment type="subcellular location">
    <subcellularLocation>
        <location evidence="14">Cell membrane</location>
        <topology evidence="14">Multi-pass membrane protein</topology>
    </subcellularLocation>
    <subcellularLocation>
        <location evidence="1">Membrane</location>
        <topology evidence="1">Multi-pass membrane protein</topology>
    </subcellularLocation>
</comment>
<accession>A0A4R7J8E3</accession>
<dbReference type="Proteomes" id="UP000295371">
    <property type="component" value="Unassembled WGS sequence"/>
</dbReference>
<dbReference type="Pfam" id="PF00116">
    <property type="entry name" value="COX2"/>
    <property type="match status" value="1"/>
</dbReference>
<dbReference type="GO" id="GO:0004129">
    <property type="term" value="F:cytochrome-c oxidase activity"/>
    <property type="evidence" value="ECO:0007669"/>
    <property type="project" value="UniProtKB-EC"/>
</dbReference>
<evidence type="ECO:0000256" key="9">
    <source>
        <dbReference type="ARBA" id="ARBA00022989"/>
    </source>
</evidence>
<dbReference type="NCBIfam" id="TIGR02866">
    <property type="entry name" value="CoxB"/>
    <property type="match status" value="1"/>
</dbReference>
<evidence type="ECO:0000256" key="7">
    <source>
        <dbReference type="ARBA" id="ARBA00022967"/>
    </source>
</evidence>
<evidence type="ECO:0000256" key="3">
    <source>
        <dbReference type="ARBA" id="ARBA00022448"/>
    </source>
</evidence>
<evidence type="ECO:0000256" key="2">
    <source>
        <dbReference type="ARBA" id="ARBA00007866"/>
    </source>
</evidence>
<dbReference type="EC" id="7.1.1.9" evidence="15"/>
<dbReference type="InterPro" id="IPR036257">
    <property type="entry name" value="Cyt_c_oxidase_su2_TM_sf"/>
</dbReference>
<keyword evidence="8 14" id="KW-0249">Electron transport</keyword>